<organism evidence="3">
    <name type="scientific">uncultured Caudovirales phage</name>
    <dbReference type="NCBI Taxonomy" id="2100421"/>
    <lineage>
        <taxon>Viruses</taxon>
        <taxon>Duplodnaviria</taxon>
        <taxon>Heunggongvirae</taxon>
        <taxon>Uroviricota</taxon>
        <taxon>Caudoviricetes</taxon>
        <taxon>Peduoviridae</taxon>
        <taxon>Maltschvirus</taxon>
        <taxon>Maltschvirus maltsch</taxon>
    </lineage>
</organism>
<protein>
    <submittedName>
        <fullName evidence="3">SSL2 DNA or RNA helicases of superfamily II</fullName>
    </submittedName>
</protein>
<gene>
    <name evidence="3" type="ORF">UFOVP756_35</name>
</gene>
<dbReference type="SUPFAM" id="SSF52540">
    <property type="entry name" value="P-loop containing nucleoside triphosphate hydrolases"/>
    <property type="match status" value="1"/>
</dbReference>
<dbReference type="SMART" id="SM00490">
    <property type="entry name" value="HELICc"/>
    <property type="match status" value="1"/>
</dbReference>
<dbReference type="GO" id="GO:0005524">
    <property type="term" value="F:ATP binding"/>
    <property type="evidence" value="ECO:0007669"/>
    <property type="project" value="InterPro"/>
</dbReference>
<feature type="domain" description="Helicase ATP-binding" evidence="1">
    <location>
        <begin position="19"/>
        <end position="165"/>
    </location>
</feature>
<dbReference type="PANTHER" id="PTHR47396:SF1">
    <property type="entry name" value="ATP-DEPENDENT HELICASE IRC3-RELATED"/>
    <property type="match status" value="1"/>
</dbReference>
<evidence type="ECO:0000259" key="1">
    <source>
        <dbReference type="PROSITE" id="PS51192"/>
    </source>
</evidence>
<dbReference type="InterPro" id="IPR006935">
    <property type="entry name" value="Helicase/UvrB_N"/>
</dbReference>
<dbReference type="PROSITE" id="PS51194">
    <property type="entry name" value="HELICASE_CTER"/>
    <property type="match status" value="1"/>
</dbReference>
<feature type="domain" description="Helicase C-terminal" evidence="2">
    <location>
        <begin position="211"/>
        <end position="373"/>
    </location>
</feature>
<reference evidence="3" key="1">
    <citation type="submission" date="2020-05" db="EMBL/GenBank/DDBJ databases">
        <authorList>
            <person name="Chiriac C."/>
            <person name="Salcher M."/>
            <person name="Ghai R."/>
            <person name="Kavagutti S V."/>
        </authorList>
    </citation>
    <scope>NUCLEOTIDE SEQUENCE</scope>
</reference>
<dbReference type="EMBL" id="LR798354">
    <property type="protein sequence ID" value="CAB5226038.1"/>
    <property type="molecule type" value="Genomic_DNA"/>
</dbReference>
<keyword evidence="3" id="KW-0547">Nucleotide-binding</keyword>
<dbReference type="Pfam" id="PF00271">
    <property type="entry name" value="Helicase_C"/>
    <property type="match status" value="1"/>
</dbReference>
<dbReference type="GO" id="GO:0004386">
    <property type="term" value="F:helicase activity"/>
    <property type="evidence" value="ECO:0007669"/>
    <property type="project" value="UniProtKB-KW"/>
</dbReference>
<dbReference type="GO" id="GO:0016787">
    <property type="term" value="F:hydrolase activity"/>
    <property type="evidence" value="ECO:0007669"/>
    <property type="project" value="InterPro"/>
</dbReference>
<dbReference type="Pfam" id="PF04851">
    <property type="entry name" value="ResIII"/>
    <property type="match status" value="1"/>
</dbReference>
<dbReference type="InterPro" id="IPR027417">
    <property type="entry name" value="P-loop_NTPase"/>
</dbReference>
<dbReference type="GO" id="GO:0003677">
    <property type="term" value="F:DNA binding"/>
    <property type="evidence" value="ECO:0007669"/>
    <property type="project" value="InterPro"/>
</dbReference>
<evidence type="ECO:0000259" key="2">
    <source>
        <dbReference type="PROSITE" id="PS51194"/>
    </source>
</evidence>
<dbReference type="PANTHER" id="PTHR47396">
    <property type="entry name" value="TYPE I RESTRICTION ENZYME ECOKI R PROTEIN"/>
    <property type="match status" value="1"/>
</dbReference>
<dbReference type="InterPro" id="IPR014001">
    <property type="entry name" value="Helicase_ATP-bd"/>
</dbReference>
<dbReference type="InterPro" id="IPR050742">
    <property type="entry name" value="Helicase_Restrict-Modif_Enz"/>
</dbReference>
<evidence type="ECO:0000313" key="3">
    <source>
        <dbReference type="EMBL" id="CAB5226038.1"/>
    </source>
</evidence>
<dbReference type="Gene3D" id="3.40.50.300">
    <property type="entry name" value="P-loop containing nucleotide triphosphate hydrolases"/>
    <property type="match status" value="2"/>
</dbReference>
<dbReference type="PROSITE" id="PS51192">
    <property type="entry name" value="HELICASE_ATP_BIND_1"/>
    <property type="match status" value="1"/>
</dbReference>
<proteinExistence type="predicted"/>
<accession>A0A6J7X609</accession>
<keyword evidence="3" id="KW-0067">ATP-binding</keyword>
<sequence>MAKVELRPYQNNLISDLRTSIVKGHRKIVLCAPTGSGKTVMFTYMVSEHVKRGGNVLILTHRKELLKQAGSSFELFGLKPEFIRAGKKSNLSAKLHVGMIETIHRREKDFMSEKTLIIIDEAHISSFNKIFQFISPNTIVIGATATPYRKGNDAIGLDTFYTDIVQGVDTPDLIELGFLSSADSFGVKIDLSKAKKKGDDYDTSKLYSESRLYQGVVSNWQRLTPNKKTILFASNVKSSREVCQEFNDNGIDAMHIDGETPDHEREHALTWFENTDGAVLCNCGILTAGYNCPDIEVIILYRATTSLPLFLQMCGRGSRITPTKKKFTILDFGNNIHRLGFWQDPRTWTLKKVEQKKNDKQDASFIKMCHKCGAIVAPSTKICPHCGTELKKEVKEELAELEKLTPREKYNQDLKTKALMCKNGLMNGFAVLHSLTDIQQARDFITLMGYKRGFEQINRHRFKVFQ</sequence>
<name>A0A6J7X609_9CAUD</name>
<dbReference type="SMART" id="SM00487">
    <property type="entry name" value="DEXDc"/>
    <property type="match status" value="1"/>
</dbReference>
<keyword evidence="3" id="KW-0378">Hydrolase</keyword>
<dbReference type="InterPro" id="IPR001650">
    <property type="entry name" value="Helicase_C-like"/>
</dbReference>
<keyword evidence="3" id="KW-0347">Helicase</keyword>